<dbReference type="OrthoDB" id="4336056at2"/>
<dbReference type="HOGENOM" id="CLU_178596_0_0_11"/>
<dbReference type="RefSeq" id="WP_010986763.1">
    <property type="nucleotide sequence ID" value="NC_003155.5"/>
</dbReference>
<dbReference type="GeneID" id="41542451"/>
<sequence length="87" mass="8292">MKSLKAAAVVAGSMVLAGAVAPAAAHAATEVPPASLTGAVNQLTKGPVNLSPLHADNKGSALGTVKGAADSLTQQGNARLIGGLPLG</sequence>
<proteinExistence type="predicted"/>
<evidence type="ECO:0000313" key="3">
    <source>
        <dbReference type="Proteomes" id="UP000000428"/>
    </source>
</evidence>
<dbReference type="KEGG" id="sma:SAVERM_5360"/>
<feature type="signal peptide" evidence="1">
    <location>
        <begin position="1"/>
        <end position="27"/>
    </location>
</feature>
<feature type="chain" id="PRO_5004286560" evidence="1">
    <location>
        <begin position="28"/>
        <end position="87"/>
    </location>
</feature>
<name>Q79Z40_STRAW</name>
<reference evidence="2 3" key="1">
    <citation type="journal article" date="2001" name="Proc. Natl. Acad. Sci. U.S.A.">
        <title>Genome sequence of an industrial microorganism Streptomyces avermitilis: deducing the ability of producing secondary metabolites.</title>
        <authorList>
            <person name="Omura S."/>
            <person name="Ikeda H."/>
            <person name="Ishikawa J."/>
            <person name="Hanamoto A."/>
            <person name="Takahashi C."/>
            <person name="Shinose M."/>
            <person name="Takahashi Y."/>
            <person name="Horikawa H."/>
            <person name="Nakazawa H."/>
            <person name="Osonoe T."/>
            <person name="Kikuchi H."/>
            <person name="Shiba T."/>
            <person name="Sakaki Y."/>
            <person name="Hattori M."/>
        </authorList>
    </citation>
    <scope>NUCLEOTIDE SEQUENCE [LARGE SCALE GENOMIC DNA]</scope>
    <source>
        <strain evidence="3">ATCC 31267 / DSM 46492 / JCM 5070 / NBRC 14893 / NCIMB 12804 / NRRL 8165 / MA-4680</strain>
    </source>
</reference>
<evidence type="ECO:0000313" key="2">
    <source>
        <dbReference type="EMBL" id="BAC73072.1"/>
    </source>
</evidence>
<protein>
    <submittedName>
        <fullName evidence="2">Secreted protein</fullName>
    </submittedName>
</protein>
<evidence type="ECO:0000256" key="1">
    <source>
        <dbReference type="SAM" id="SignalP"/>
    </source>
</evidence>
<reference evidence="2 3" key="2">
    <citation type="journal article" date="2003" name="Nat. Biotechnol.">
        <title>Complete genome sequence and comparative analysis of the industrial microorganism Streptomyces avermitilis.</title>
        <authorList>
            <person name="Ikeda H."/>
            <person name="Ishikawa J."/>
            <person name="Hanamoto A."/>
            <person name="Shinose M."/>
            <person name="Kikuchi H."/>
            <person name="Shiba T."/>
            <person name="Sakaki Y."/>
            <person name="Hattori M."/>
            <person name="Omura S."/>
        </authorList>
    </citation>
    <scope>NUCLEOTIDE SEQUENCE [LARGE SCALE GENOMIC DNA]</scope>
    <source>
        <strain evidence="3">ATCC 31267 / DSM 46492 / JCM 5070 / NBRC 14893 / NCIMB 12804 / NRRL 8165 / MA-4680</strain>
    </source>
</reference>
<organism evidence="2 3">
    <name type="scientific">Streptomyces avermitilis (strain ATCC 31267 / DSM 46492 / JCM 5070 / NBRC 14893 / NCIMB 12804 / NRRL 8165 / MA-4680)</name>
    <dbReference type="NCBI Taxonomy" id="227882"/>
    <lineage>
        <taxon>Bacteria</taxon>
        <taxon>Bacillati</taxon>
        <taxon>Actinomycetota</taxon>
        <taxon>Actinomycetes</taxon>
        <taxon>Kitasatosporales</taxon>
        <taxon>Streptomycetaceae</taxon>
        <taxon>Streptomyces</taxon>
    </lineage>
</organism>
<dbReference type="Proteomes" id="UP000000428">
    <property type="component" value="Chromosome"/>
</dbReference>
<keyword evidence="1" id="KW-0732">Signal</keyword>
<dbReference type="AlphaFoldDB" id="Q79Z40"/>
<accession>Q79Z40</accession>
<reference evidence="2 3" key="3">
    <citation type="journal article" date="2014" name="J. Ind. Microbiol. Biotechnol.">
        <title>Genome mining of the Streptomyces avermitilis genome and development of genome-minimized hosts for heterologous expression of biosynthetic gene clusters.</title>
        <authorList>
            <person name="Ikeda H."/>
            <person name="Shin-ya K."/>
            <person name="Omura S."/>
        </authorList>
    </citation>
    <scope>NUCLEOTIDE SEQUENCE [LARGE SCALE GENOMIC DNA]</scope>
    <source>
        <strain evidence="3">ATCC 31267 / DSM 46492 / JCM 5070 / NBRC 14893 / NCIMB 12804 / NRRL 8165 / MA-4680</strain>
    </source>
</reference>
<dbReference type="EMBL" id="BA000030">
    <property type="protein sequence ID" value="BAC73072.1"/>
    <property type="molecule type" value="Genomic_DNA"/>
</dbReference>
<keyword evidence="3" id="KW-1185">Reference proteome</keyword>
<gene>
    <name evidence="2" type="ORF">SAVERM_5360</name>
</gene>